<dbReference type="PROSITE" id="PS50931">
    <property type="entry name" value="HTH_LYSR"/>
    <property type="match status" value="1"/>
</dbReference>
<reference evidence="6 7" key="1">
    <citation type="submission" date="2019-09" db="EMBL/GenBank/DDBJ databases">
        <title>Genome sequence of Clostridium sp. EA1.</title>
        <authorList>
            <person name="Poehlein A."/>
            <person name="Bengelsdorf F.R."/>
            <person name="Daniel R."/>
        </authorList>
    </citation>
    <scope>NUCLEOTIDE SEQUENCE [LARGE SCALE GENOMIC DNA]</scope>
    <source>
        <strain evidence="6 7">EA1</strain>
    </source>
</reference>
<gene>
    <name evidence="6" type="primary">gltC_3</name>
    <name evidence="6" type="ORF">CAFE_35240</name>
</gene>
<dbReference type="Proteomes" id="UP000469440">
    <property type="component" value="Unassembled WGS sequence"/>
</dbReference>
<evidence type="ECO:0000313" key="7">
    <source>
        <dbReference type="Proteomes" id="UP000469440"/>
    </source>
</evidence>
<evidence type="ECO:0000259" key="5">
    <source>
        <dbReference type="PROSITE" id="PS50931"/>
    </source>
</evidence>
<evidence type="ECO:0000256" key="2">
    <source>
        <dbReference type="ARBA" id="ARBA00023015"/>
    </source>
</evidence>
<dbReference type="GO" id="GO:0032993">
    <property type="term" value="C:protein-DNA complex"/>
    <property type="evidence" value="ECO:0007669"/>
    <property type="project" value="TreeGrafter"/>
</dbReference>
<sequence>MNLIMDINKYAIFMLAAETGGITRAARELNYTQTAASHMLASLEAELGAQLLERSPRGVTLTPMGGEVLPFARQIVEADREIRRLTPPDSRQKGLIRIGAITSVAVRWLPEVLVSFRKKYPDVEIQLNDAMNYEAIQDWFERGLIDCAFTADSAIKGIRAKRLCCDPLLVILPKSHPLCRYDRIPPALLAGETFIIPSEGTHHTVGMILRQAKGHALDPGKLSDQAAIAMVRKGCGVSILPQLVLNCYSCEGIERRGLDPERSRTICLATPEKKPLSPILTDLIRSVQSCAGSLSSQLPETRTTEAASCR</sequence>
<keyword evidence="7" id="KW-1185">Reference proteome</keyword>
<dbReference type="CDD" id="cd05466">
    <property type="entry name" value="PBP2_LTTR_substrate"/>
    <property type="match status" value="1"/>
</dbReference>
<evidence type="ECO:0000313" key="6">
    <source>
        <dbReference type="EMBL" id="MVB12779.1"/>
    </source>
</evidence>
<name>A0A6N8I483_9FIRM</name>
<accession>A0A6N8I483</accession>
<keyword evidence="4" id="KW-0804">Transcription</keyword>
<keyword evidence="2" id="KW-0805">Transcription regulation</keyword>
<dbReference type="GO" id="GO:0003677">
    <property type="term" value="F:DNA binding"/>
    <property type="evidence" value="ECO:0007669"/>
    <property type="project" value="UniProtKB-KW"/>
</dbReference>
<dbReference type="Pfam" id="PF00126">
    <property type="entry name" value="HTH_1"/>
    <property type="match status" value="1"/>
</dbReference>
<dbReference type="AlphaFoldDB" id="A0A6N8I483"/>
<dbReference type="PANTHER" id="PTHR30346:SF0">
    <property type="entry name" value="HCA OPERON TRANSCRIPTIONAL ACTIVATOR HCAR"/>
    <property type="match status" value="1"/>
</dbReference>
<evidence type="ECO:0000256" key="1">
    <source>
        <dbReference type="ARBA" id="ARBA00009437"/>
    </source>
</evidence>
<organism evidence="6 7">
    <name type="scientific">Caproicibacter fermentans</name>
    <dbReference type="NCBI Taxonomy" id="2576756"/>
    <lineage>
        <taxon>Bacteria</taxon>
        <taxon>Bacillati</taxon>
        <taxon>Bacillota</taxon>
        <taxon>Clostridia</taxon>
        <taxon>Eubacteriales</taxon>
        <taxon>Acutalibacteraceae</taxon>
        <taxon>Caproicibacter</taxon>
    </lineage>
</organism>
<dbReference type="SUPFAM" id="SSF46785">
    <property type="entry name" value="Winged helix' DNA-binding domain"/>
    <property type="match status" value="1"/>
</dbReference>
<dbReference type="InterPro" id="IPR000847">
    <property type="entry name" value="LysR_HTH_N"/>
</dbReference>
<dbReference type="InterPro" id="IPR036388">
    <property type="entry name" value="WH-like_DNA-bd_sf"/>
</dbReference>
<comment type="similarity">
    <text evidence="1">Belongs to the LysR transcriptional regulatory family.</text>
</comment>
<evidence type="ECO:0000256" key="4">
    <source>
        <dbReference type="ARBA" id="ARBA00023163"/>
    </source>
</evidence>
<dbReference type="Pfam" id="PF03466">
    <property type="entry name" value="LysR_substrate"/>
    <property type="match status" value="1"/>
</dbReference>
<dbReference type="InterPro" id="IPR036390">
    <property type="entry name" value="WH_DNA-bd_sf"/>
</dbReference>
<proteinExistence type="inferred from homology"/>
<dbReference type="InterPro" id="IPR005119">
    <property type="entry name" value="LysR_subst-bd"/>
</dbReference>
<keyword evidence="3" id="KW-0238">DNA-binding</keyword>
<protein>
    <submittedName>
        <fullName evidence="6">HTH-type transcriptional regulator GltC</fullName>
    </submittedName>
</protein>
<dbReference type="EMBL" id="VWXL01000103">
    <property type="protein sequence ID" value="MVB12779.1"/>
    <property type="molecule type" value="Genomic_DNA"/>
</dbReference>
<dbReference type="GO" id="GO:0003700">
    <property type="term" value="F:DNA-binding transcription factor activity"/>
    <property type="evidence" value="ECO:0007669"/>
    <property type="project" value="InterPro"/>
</dbReference>
<dbReference type="Gene3D" id="3.40.190.290">
    <property type="match status" value="1"/>
</dbReference>
<dbReference type="PANTHER" id="PTHR30346">
    <property type="entry name" value="TRANSCRIPTIONAL DUAL REGULATOR HCAR-RELATED"/>
    <property type="match status" value="1"/>
</dbReference>
<comment type="caution">
    <text evidence="6">The sequence shown here is derived from an EMBL/GenBank/DDBJ whole genome shotgun (WGS) entry which is preliminary data.</text>
</comment>
<feature type="domain" description="HTH lysR-type" evidence="5">
    <location>
        <begin position="5"/>
        <end position="62"/>
    </location>
</feature>
<dbReference type="PRINTS" id="PR00039">
    <property type="entry name" value="HTHLYSR"/>
</dbReference>
<evidence type="ECO:0000256" key="3">
    <source>
        <dbReference type="ARBA" id="ARBA00023125"/>
    </source>
</evidence>
<dbReference type="SUPFAM" id="SSF53850">
    <property type="entry name" value="Periplasmic binding protein-like II"/>
    <property type="match status" value="1"/>
</dbReference>
<dbReference type="Gene3D" id="1.10.10.10">
    <property type="entry name" value="Winged helix-like DNA-binding domain superfamily/Winged helix DNA-binding domain"/>
    <property type="match status" value="1"/>
</dbReference>